<dbReference type="GO" id="GO:0008270">
    <property type="term" value="F:zinc ion binding"/>
    <property type="evidence" value="ECO:0007669"/>
    <property type="project" value="UniProtKB-UniRule"/>
</dbReference>
<dbReference type="EC" id="2.7.7.101" evidence="12"/>
<dbReference type="InterPro" id="IPR002694">
    <property type="entry name" value="Znf_CHC2"/>
</dbReference>
<dbReference type="InterPro" id="IPR019475">
    <property type="entry name" value="DNA_primase_DnaB-bd"/>
</dbReference>
<dbReference type="SUPFAM" id="SSF56731">
    <property type="entry name" value="DNA primase core"/>
    <property type="match status" value="1"/>
</dbReference>
<dbReference type="Proteomes" id="UP000001822">
    <property type="component" value="Chromosome"/>
</dbReference>
<keyword evidence="7 12" id="KW-0863">Zinc-finger</keyword>
<comment type="catalytic activity">
    <reaction evidence="12">
        <text>ssDNA + n NTP = ssDNA/pppN(pN)n-1 hybrid + (n-1) diphosphate.</text>
        <dbReference type="EC" id="2.7.7.101"/>
    </reaction>
</comment>
<dbReference type="PIRSF" id="PIRSF002811">
    <property type="entry name" value="DnaG"/>
    <property type="match status" value="1"/>
</dbReference>
<reference evidence="16 17" key="1">
    <citation type="journal article" date="2007" name="Appl. Environ. Microbiol.">
        <title>Genome sequence of the cellulolytic gliding bacterium Cytophaga hutchinsonii.</title>
        <authorList>
            <person name="Xie G."/>
            <person name="Bruce D.C."/>
            <person name="Challacombe J.F."/>
            <person name="Chertkov O."/>
            <person name="Detter J.C."/>
            <person name="Gilna P."/>
            <person name="Han C.S."/>
            <person name="Lucas S."/>
            <person name="Misra M."/>
            <person name="Myers G.L."/>
            <person name="Richardson P."/>
            <person name="Tapia R."/>
            <person name="Thayer N."/>
            <person name="Thompson L.S."/>
            <person name="Brettin T.S."/>
            <person name="Henrissat B."/>
            <person name="Wilson D.B."/>
            <person name="McBride M.J."/>
        </authorList>
    </citation>
    <scope>NUCLEOTIDE SEQUENCE [LARGE SCALE GENOMIC DNA]</scope>
    <source>
        <strain evidence="17">ATCC 33406 / DSM 1761 / CIP 103989 / NBRC 15051 / NCIMB 9469 / D465</strain>
    </source>
</reference>
<comment type="function">
    <text evidence="12 13">RNA polymerase that catalyzes the synthesis of short RNA molecules used as primers for DNA polymerase during DNA replication.</text>
</comment>
<evidence type="ECO:0000256" key="6">
    <source>
        <dbReference type="ARBA" id="ARBA00022723"/>
    </source>
</evidence>
<name>A0A6N4SPF1_CYTH3</name>
<evidence type="ECO:0000256" key="4">
    <source>
        <dbReference type="ARBA" id="ARBA00022695"/>
    </source>
</evidence>
<dbReference type="NCBIfam" id="TIGR01391">
    <property type="entry name" value="dnaG"/>
    <property type="match status" value="1"/>
</dbReference>
<comment type="domain">
    <text evidence="12">Contains an N-terminal zinc-binding domain, a central core domain that contains the primase activity, and a C-terminal DnaB-binding domain.</text>
</comment>
<evidence type="ECO:0000256" key="11">
    <source>
        <dbReference type="ARBA" id="ARBA00023163"/>
    </source>
</evidence>
<dbReference type="Pfam" id="PF08275">
    <property type="entry name" value="DNAG_N"/>
    <property type="match status" value="1"/>
</dbReference>
<protein>
    <recommendedName>
        <fullName evidence="12 13">DNA primase</fullName>
        <ecNumber evidence="12">2.7.7.101</ecNumber>
    </recommendedName>
</protein>
<keyword evidence="11 12" id="KW-0804">Transcription</keyword>
<feature type="zinc finger region" description="CHC2-type" evidence="12 14">
    <location>
        <begin position="38"/>
        <end position="62"/>
    </location>
</feature>
<evidence type="ECO:0000313" key="17">
    <source>
        <dbReference type="Proteomes" id="UP000001822"/>
    </source>
</evidence>
<evidence type="ECO:0000256" key="9">
    <source>
        <dbReference type="ARBA" id="ARBA00022842"/>
    </source>
</evidence>
<dbReference type="Pfam" id="PF13155">
    <property type="entry name" value="Toprim_2"/>
    <property type="match status" value="1"/>
</dbReference>
<dbReference type="Pfam" id="PF10410">
    <property type="entry name" value="DnaB_bind"/>
    <property type="match status" value="1"/>
</dbReference>
<evidence type="ECO:0000256" key="14">
    <source>
        <dbReference type="PIRSR" id="PIRSR002811-1"/>
    </source>
</evidence>
<organism evidence="16 17">
    <name type="scientific">Cytophaga hutchinsonii (strain ATCC 33406 / DSM 1761 / CIP 103989 / NBRC 15051 / NCIMB 9469 / D465)</name>
    <dbReference type="NCBI Taxonomy" id="269798"/>
    <lineage>
        <taxon>Bacteria</taxon>
        <taxon>Pseudomonadati</taxon>
        <taxon>Bacteroidota</taxon>
        <taxon>Cytophagia</taxon>
        <taxon>Cytophagales</taxon>
        <taxon>Cytophagaceae</taxon>
        <taxon>Cytophaga</taxon>
    </lineage>
</organism>
<evidence type="ECO:0000259" key="15">
    <source>
        <dbReference type="PROSITE" id="PS50880"/>
    </source>
</evidence>
<dbReference type="PANTHER" id="PTHR30313">
    <property type="entry name" value="DNA PRIMASE"/>
    <property type="match status" value="1"/>
</dbReference>
<keyword evidence="2 12" id="KW-0639">Primosome</keyword>
<keyword evidence="3 12" id="KW-0808">Transferase</keyword>
<dbReference type="SMART" id="SM00493">
    <property type="entry name" value="TOPRIM"/>
    <property type="match status" value="1"/>
</dbReference>
<evidence type="ECO:0000256" key="12">
    <source>
        <dbReference type="HAMAP-Rule" id="MF_00974"/>
    </source>
</evidence>
<accession>A0A6N4SPF1</accession>
<dbReference type="PANTHER" id="PTHR30313:SF2">
    <property type="entry name" value="DNA PRIMASE"/>
    <property type="match status" value="1"/>
</dbReference>
<dbReference type="GO" id="GO:0003899">
    <property type="term" value="F:DNA-directed RNA polymerase activity"/>
    <property type="evidence" value="ECO:0007669"/>
    <property type="project" value="UniProtKB-UniRule"/>
</dbReference>
<evidence type="ECO:0000256" key="13">
    <source>
        <dbReference type="PIRNR" id="PIRNR002811"/>
    </source>
</evidence>
<dbReference type="InterPro" id="IPR037068">
    <property type="entry name" value="DNA_primase_core_N_sf"/>
</dbReference>
<keyword evidence="17" id="KW-1185">Reference proteome</keyword>
<comment type="cofactor">
    <cofactor evidence="12 13 14">
        <name>Zn(2+)</name>
        <dbReference type="ChEBI" id="CHEBI:29105"/>
    </cofactor>
    <text evidence="12 13 14">Binds 1 zinc ion per monomer.</text>
</comment>
<dbReference type="SUPFAM" id="SSF57783">
    <property type="entry name" value="Zinc beta-ribbon"/>
    <property type="match status" value="1"/>
</dbReference>
<dbReference type="InterPro" id="IPR034151">
    <property type="entry name" value="TOPRIM_DnaG_bac"/>
</dbReference>
<keyword evidence="10 12" id="KW-0238">DNA-binding</keyword>
<dbReference type="GO" id="GO:0000428">
    <property type="term" value="C:DNA-directed RNA polymerase complex"/>
    <property type="evidence" value="ECO:0007669"/>
    <property type="project" value="UniProtKB-KW"/>
</dbReference>
<dbReference type="Pfam" id="PF01807">
    <property type="entry name" value="Zn_ribbon_DnaG"/>
    <property type="match status" value="1"/>
</dbReference>
<dbReference type="Gene3D" id="3.90.980.10">
    <property type="entry name" value="DNA primase, catalytic core, N-terminal domain"/>
    <property type="match status" value="1"/>
</dbReference>
<evidence type="ECO:0000256" key="5">
    <source>
        <dbReference type="ARBA" id="ARBA00022705"/>
    </source>
</evidence>
<dbReference type="InterPro" id="IPR030846">
    <property type="entry name" value="DnaG_bac"/>
</dbReference>
<keyword evidence="1 12" id="KW-0240">DNA-directed RNA polymerase</keyword>
<dbReference type="InterPro" id="IPR013264">
    <property type="entry name" value="DNAG_N"/>
</dbReference>
<evidence type="ECO:0000256" key="8">
    <source>
        <dbReference type="ARBA" id="ARBA00022833"/>
    </source>
</evidence>
<dbReference type="CDD" id="cd03364">
    <property type="entry name" value="TOPRIM_DnaG_primases"/>
    <property type="match status" value="1"/>
</dbReference>
<sequence>MRLTKDTIDQIQQSIDVVEVISDFVSLKRKGHYYSGCCPFHNEKTPSFTVTPAKGIYKCFGCGKGGDAIQFIMEHEGASYVEAMAYMAKKYNIEIKEEELSEEQNFEQSEKDSMLVVTNYASQYYTDQLWNSEDGKSIGLSYFKERGFREETIKKFELGYSHDQWDGFTKNAIEKGYKTEFLTKTGLSIERDNANENSEKKFFDRFRGRVMFPIHNVAGRVTAFGARILKADKTQAKYLNSIESVIYHKSKILYGLFQAKQAIRKEEECLLVEGYTDVISLHQSGVENVVASSGTSLTEDQIKLVKRYTPNITILYDGDAAGLKASLRGVDLILQQDMNVSIVVFPQGEDPDSYVQKIGPTAFKDYIKSNKKDFISFKTEISLKEIGNDPIKRAEVIKDIVESISKVPDAIKRSVFFRECSKLLEIDEQILISEYNKKAIQKGNQEAKKWEEDRHALAELQAIPDIELPDDIVRLSIEEESLKLHERDMMRYLINYASSPMEQEMPLSDYLIHELQDVEFKNPAYDYIIKKIIDTRLNGNTVLHTDFLQQDQPQYVRDAAIDLLSTKFQLSDNWEKFQIDVPKEIDVLNSVVPKTVLRLKRVILKCMMRDNIKEIERIQKDGSNEELMHLLQVAMELKTISKDIDKTLGIVVG</sequence>
<dbReference type="InterPro" id="IPR050219">
    <property type="entry name" value="DnaG_primase"/>
</dbReference>
<evidence type="ECO:0000256" key="2">
    <source>
        <dbReference type="ARBA" id="ARBA00022515"/>
    </source>
</evidence>
<evidence type="ECO:0000256" key="10">
    <source>
        <dbReference type="ARBA" id="ARBA00023125"/>
    </source>
</evidence>
<dbReference type="FunFam" id="3.40.1360.10:FF:000002">
    <property type="entry name" value="DNA primase"/>
    <property type="match status" value="1"/>
</dbReference>
<dbReference type="InterPro" id="IPR006171">
    <property type="entry name" value="TOPRIM_dom"/>
</dbReference>
<keyword evidence="5 12" id="KW-0235">DNA replication</keyword>
<keyword evidence="9" id="KW-0460">Magnesium</keyword>
<dbReference type="InterPro" id="IPR036977">
    <property type="entry name" value="DNA_primase_Znf_CHC2"/>
</dbReference>
<evidence type="ECO:0000256" key="3">
    <source>
        <dbReference type="ARBA" id="ARBA00022679"/>
    </source>
</evidence>
<keyword evidence="8 12" id="KW-0862">Zinc</keyword>
<dbReference type="Gene3D" id="3.40.1360.10">
    <property type="match status" value="1"/>
</dbReference>
<dbReference type="HAMAP" id="MF_00974">
    <property type="entry name" value="DNA_primase_DnaG"/>
    <property type="match status" value="1"/>
</dbReference>
<proteinExistence type="inferred from homology"/>
<dbReference type="GO" id="GO:0003677">
    <property type="term" value="F:DNA binding"/>
    <property type="evidence" value="ECO:0007669"/>
    <property type="project" value="UniProtKB-KW"/>
</dbReference>
<comment type="similarity">
    <text evidence="12 13">Belongs to the DnaG primase family.</text>
</comment>
<comment type="subunit">
    <text evidence="12">Monomer. Interacts with DnaB.</text>
</comment>
<evidence type="ECO:0000313" key="16">
    <source>
        <dbReference type="EMBL" id="ABG58206.1"/>
    </source>
</evidence>
<dbReference type="AlphaFoldDB" id="A0A6N4SPF1"/>
<dbReference type="FunFam" id="3.90.580.10:FF:000001">
    <property type="entry name" value="DNA primase"/>
    <property type="match status" value="1"/>
</dbReference>
<feature type="domain" description="Toprim" evidence="15">
    <location>
        <begin position="267"/>
        <end position="350"/>
    </location>
</feature>
<dbReference type="GO" id="GO:0005737">
    <property type="term" value="C:cytoplasm"/>
    <property type="evidence" value="ECO:0007669"/>
    <property type="project" value="TreeGrafter"/>
</dbReference>
<evidence type="ECO:0000256" key="7">
    <source>
        <dbReference type="ARBA" id="ARBA00022771"/>
    </source>
</evidence>
<dbReference type="RefSeq" id="WP_011584321.1">
    <property type="nucleotide sequence ID" value="NC_008255.1"/>
</dbReference>
<dbReference type="EMBL" id="CP000383">
    <property type="protein sequence ID" value="ABG58206.1"/>
    <property type="molecule type" value="Genomic_DNA"/>
</dbReference>
<dbReference type="GO" id="GO:1990077">
    <property type="term" value="C:primosome complex"/>
    <property type="evidence" value="ECO:0007669"/>
    <property type="project" value="UniProtKB-KW"/>
</dbReference>
<dbReference type="InterPro" id="IPR006295">
    <property type="entry name" value="DNA_primase_DnaG"/>
</dbReference>
<dbReference type="PROSITE" id="PS50880">
    <property type="entry name" value="TOPRIM"/>
    <property type="match status" value="1"/>
</dbReference>
<dbReference type="KEGG" id="chu:CHU_0927"/>
<gene>
    <name evidence="12 16" type="primary">dnaG</name>
    <name evidence="16" type="ordered locus">CHU_0927</name>
</gene>
<keyword evidence="6 12" id="KW-0479">Metal-binding</keyword>
<dbReference type="OrthoDB" id="9803773at2"/>
<dbReference type="GO" id="GO:0006269">
    <property type="term" value="P:DNA replication, synthesis of primer"/>
    <property type="evidence" value="ECO:0007669"/>
    <property type="project" value="UniProtKB-UniRule"/>
</dbReference>
<dbReference type="SMART" id="SM00400">
    <property type="entry name" value="ZnF_CHCC"/>
    <property type="match status" value="1"/>
</dbReference>
<evidence type="ECO:0000256" key="1">
    <source>
        <dbReference type="ARBA" id="ARBA00022478"/>
    </source>
</evidence>
<dbReference type="Gene3D" id="3.90.580.10">
    <property type="entry name" value="Zinc finger, CHC2-type domain"/>
    <property type="match status" value="1"/>
</dbReference>
<keyword evidence="4 12" id="KW-0548">Nucleotidyltransferase</keyword>